<organism evidence="8 10">
    <name type="scientific">Hemiselmis andersenii</name>
    <name type="common">Cryptophyte alga</name>
    <dbReference type="NCBI Taxonomy" id="464988"/>
    <lineage>
        <taxon>Eukaryota</taxon>
        <taxon>Cryptophyceae</taxon>
        <taxon>Cryptomonadales</taxon>
        <taxon>Hemiselmidaceae</taxon>
        <taxon>Hemiselmis</taxon>
    </lineage>
</organism>
<dbReference type="Gene3D" id="3.10.50.40">
    <property type="match status" value="1"/>
</dbReference>
<keyword evidence="4 5" id="KW-0413">Isomerase</keyword>
<evidence type="ECO:0000256" key="3">
    <source>
        <dbReference type="ARBA" id="ARBA00023110"/>
    </source>
</evidence>
<dbReference type="InterPro" id="IPR001179">
    <property type="entry name" value="PPIase_FKBP_dom"/>
</dbReference>
<comment type="catalytic activity">
    <reaction evidence="1 5">
        <text>[protein]-peptidylproline (omega=180) = [protein]-peptidylproline (omega=0)</text>
        <dbReference type="Rhea" id="RHEA:16237"/>
        <dbReference type="Rhea" id="RHEA-COMP:10747"/>
        <dbReference type="Rhea" id="RHEA-COMP:10748"/>
        <dbReference type="ChEBI" id="CHEBI:83833"/>
        <dbReference type="ChEBI" id="CHEBI:83834"/>
        <dbReference type="EC" id="5.2.1.8"/>
    </reaction>
</comment>
<dbReference type="InterPro" id="IPR050689">
    <property type="entry name" value="FKBP-type_PPIase"/>
</dbReference>
<protein>
    <recommendedName>
        <fullName evidence="2 5">peptidylprolyl isomerase</fullName>
        <ecNumber evidence="2 5">5.2.1.8</ecNumber>
    </recommendedName>
</protein>
<dbReference type="RefSeq" id="XP_001712415.1">
    <property type="nucleotide sequence ID" value="XM_001712363.1"/>
</dbReference>
<accession>A9BKT5</accession>
<dbReference type="InterPro" id="IPR046357">
    <property type="entry name" value="PPIase_dom_sf"/>
</dbReference>
<reference evidence="8 10" key="1">
    <citation type="journal article" date="2007" name="Proc. Natl. Acad. Sci. U.S.A.">
        <title>Nucleomorph genome of Hemiselmis andersenii reveals complete intron loss and compaction as a driver of protein structure and function.</title>
        <authorList>
            <person name="Lane C.E."/>
            <person name="van den Heuvel K."/>
            <person name="Kozera C."/>
            <person name="Curtis B.A."/>
            <person name="Parsons B.J."/>
            <person name="Bowman S."/>
            <person name="Archibald J.M."/>
        </authorList>
    </citation>
    <scope>NUCLEOTIDE SEQUENCE [LARGE SCALE GENOMIC DNA]</scope>
    <source>
        <strain evidence="8 10">CCMP644</strain>
    </source>
</reference>
<proteinExistence type="predicted"/>
<geneLocation type="nucleomorph" evidence="8"/>
<evidence type="ECO:0000256" key="6">
    <source>
        <dbReference type="SAM" id="Phobius"/>
    </source>
</evidence>
<feature type="transmembrane region" description="Helical" evidence="6">
    <location>
        <begin position="241"/>
        <end position="264"/>
    </location>
</feature>
<keyword evidence="6" id="KW-0812">Transmembrane</keyword>
<evidence type="ECO:0000256" key="4">
    <source>
        <dbReference type="ARBA" id="ARBA00023235"/>
    </source>
</evidence>
<evidence type="ECO:0000313" key="9">
    <source>
        <dbReference type="EMBL" id="CAD8747116.1"/>
    </source>
</evidence>
<keyword evidence="6" id="KW-0472">Membrane</keyword>
<feature type="domain" description="PPIase FKBP-type" evidence="7">
    <location>
        <begin position="91"/>
        <end position="179"/>
    </location>
</feature>
<dbReference type="GO" id="GO:0005737">
    <property type="term" value="C:cytoplasm"/>
    <property type="evidence" value="ECO:0007669"/>
    <property type="project" value="TreeGrafter"/>
</dbReference>
<dbReference type="PANTHER" id="PTHR10516:SF443">
    <property type="entry name" value="FK506-BINDING PROTEIN 59-RELATED"/>
    <property type="match status" value="1"/>
</dbReference>
<gene>
    <name evidence="8" type="ORF">HAN_2g266</name>
    <name evidence="9" type="ORF">HAND1043_LOCUS13613</name>
</gene>
<dbReference type="EMBL" id="CP000882">
    <property type="protein sequence ID" value="ABW98090.1"/>
    <property type="molecule type" value="Genomic_DNA"/>
</dbReference>
<evidence type="ECO:0000259" key="7">
    <source>
        <dbReference type="PROSITE" id="PS50059"/>
    </source>
</evidence>
<dbReference type="FunFam" id="3.10.50.40:FF:000047">
    <property type="entry name" value="Peptidylprolyl isomerase"/>
    <property type="match status" value="1"/>
</dbReference>
<name>A9BKT5_HEMAN</name>
<evidence type="ECO:0000256" key="2">
    <source>
        <dbReference type="ARBA" id="ARBA00013194"/>
    </source>
</evidence>
<reference evidence="9" key="2">
    <citation type="submission" date="2021-01" db="EMBL/GenBank/DDBJ databases">
        <authorList>
            <person name="Corre E."/>
            <person name="Pelletier E."/>
            <person name="Niang G."/>
            <person name="Scheremetjew M."/>
            <person name="Finn R."/>
            <person name="Kale V."/>
            <person name="Holt S."/>
            <person name="Cochrane G."/>
            <person name="Meng A."/>
            <person name="Brown T."/>
            <person name="Cohen L."/>
        </authorList>
    </citation>
    <scope>NUCLEOTIDE SEQUENCE</scope>
    <source>
        <strain evidence="9">CCMP441</strain>
    </source>
</reference>
<dbReference type="SUPFAM" id="SSF54534">
    <property type="entry name" value="FKBP-like"/>
    <property type="match status" value="1"/>
</dbReference>
<keyword evidence="6" id="KW-1133">Transmembrane helix</keyword>
<keyword evidence="8" id="KW-0542">Nucleomorph</keyword>
<evidence type="ECO:0000313" key="8">
    <source>
        <dbReference type="EMBL" id="ABW98090.1"/>
    </source>
</evidence>
<dbReference type="Pfam" id="PF00254">
    <property type="entry name" value="FKBP_C"/>
    <property type="match status" value="1"/>
</dbReference>
<sequence>MQTFSFIFISSIKSVKPTFPKKSRMPTSLNLASNFSKTYKNFEIKKKSVTNLKISSSNNEELFEKEEYLTEDKGIVKKILKKGKGIKPQTQSTVKVHYTGKLENGQVFDSSLDRKDPYVFEIDQGKVIKGWEIGIKTMELGEKAELIISSKYGYKKKGIPPIIPPNAKLFFEIELLEINNLDFKKGSSSNLNQELPRTPEKIAEEFEKKILQKNTTEKENKMGNFFFISPFQSQSGEKAPWWLNPSITFILVFALVFLLFYFVLSVGGIHQGYVEPNYNLNLVK</sequence>
<dbReference type="GO" id="GO:0003755">
    <property type="term" value="F:peptidyl-prolyl cis-trans isomerase activity"/>
    <property type="evidence" value="ECO:0007669"/>
    <property type="project" value="UniProtKB-KW"/>
</dbReference>
<dbReference type="PANTHER" id="PTHR10516">
    <property type="entry name" value="PEPTIDYL-PROLYL CIS-TRANS ISOMERASE"/>
    <property type="match status" value="1"/>
</dbReference>
<evidence type="ECO:0000256" key="1">
    <source>
        <dbReference type="ARBA" id="ARBA00000971"/>
    </source>
</evidence>
<dbReference type="Proteomes" id="UP000243127">
    <property type="component" value="Nucleomorph 2"/>
</dbReference>
<dbReference type="PROSITE" id="PS50059">
    <property type="entry name" value="FKBP_PPIASE"/>
    <property type="match status" value="1"/>
</dbReference>
<keyword evidence="3 5" id="KW-0697">Rotamase</keyword>
<evidence type="ECO:0000313" key="10">
    <source>
        <dbReference type="Proteomes" id="UP000243127"/>
    </source>
</evidence>
<dbReference type="AlphaFoldDB" id="A9BKT5"/>
<evidence type="ECO:0000256" key="5">
    <source>
        <dbReference type="PROSITE-ProRule" id="PRU00277"/>
    </source>
</evidence>
<dbReference type="EMBL" id="HBFK01022010">
    <property type="protein sequence ID" value="CAD8747116.1"/>
    <property type="molecule type" value="Transcribed_RNA"/>
</dbReference>
<dbReference type="GeneID" id="5739696"/>
<dbReference type="EC" id="5.2.1.8" evidence="2 5"/>